<dbReference type="EMBL" id="LR031875">
    <property type="protein sequence ID" value="VDD28296.1"/>
    <property type="molecule type" value="Genomic_DNA"/>
</dbReference>
<organism evidence="1">
    <name type="scientific">Brassica oleracea</name>
    <name type="common">Wild cabbage</name>
    <dbReference type="NCBI Taxonomy" id="3712"/>
    <lineage>
        <taxon>Eukaryota</taxon>
        <taxon>Viridiplantae</taxon>
        <taxon>Streptophyta</taxon>
        <taxon>Embryophyta</taxon>
        <taxon>Tracheophyta</taxon>
        <taxon>Spermatophyta</taxon>
        <taxon>Magnoliopsida</taxon>
        <taxon>eudicotyledons</taxon>
        <taxon>Gunneridae</taxon>
        <taxon>Pentapetalae</taxon>
        <taxon>rosids</taxon>
        <taxon>malvids</taxon>
        <taxon>Brassicales</taxon>
        <taxon>Brassicaceae</taxon>
        <taxon>Brassiceae</taxon>
        <taxon>Brassica</taxon>
    </lineage>
</organism>
<sequence length="108" mass="12721">MVINGLAIILQTLTQRRLQLFLLEIPELLYIEVETAMLLRFLFVFWRSRLLTSKLPTYPQHMLAHLKKQINGKEQLAMTQTTRSQPKKPIKIIPQYTASWSARQRMKA</sequence>
<name>A0A3P6DN05_BRAOL</name>
<gene>
    <name evidence="1" type="ORF">BOLC9T53619H</name>
</gene>
<protein>
    <submittedName>
        <fullName evidence="1">Uncharacterized protein</fullName>
    </submittedName>
</protein>
<reference evidence="1" key="1">
    <citation type="submission" date="2018-11" db="EMBL/GenBank/DDBJ databases">
        <authorList>
            <consortium name="Genoscope - CEA"/>
            <person name="William W."/>
        </authorList>
    </citation>
    <scope>NUCLEOTIDE SEQUENCE</scope>
</reference>
<evidence type="ECO:0000313" key="1">
    <source>
        <dbReference type="EMBL" id="VDD28296.1"/>
    </source>
</evidence>
<accession>A0A3P6DN05</accession>
<proteinExistence type="predicted"/>
<dbReference type="AlphaFoldDB" id="A0A3P6DN05"/>